<sequence>MIAWSAKCEGTYLPKDDPNPGNTLVNDQQNRSITRLPTSPIILQLQILRRFPKISAAFYPQPSIRSLLSAVFYPQPSIRSLLSAAFYPQPSIRSLLSAAFYPQPSIRSLLSAAFYPQPSIRSILIS</sequence>
<protein>
    <submittedName>
        <fullName evidence="1">Uncharacterized protein</fullName>
    </submittedName>
</protein>
<gene>
    <name evidence="1" type="ORF">DPMN_148837</name>
</gene>
<comment type="caution">
    <text evidence="1">The sequence shown here is derived from an EMBL/GenBank/DDBJ whole genome shotgun (WGS) entry which is preliminary data.</text>
</comment>
<name>A0A9D4J4E2_DREPO</name>
<reference evidence="1" key="2">
    <citation type="submission" date="2020-11" db="EMBL/GenBank/DDBJ databases">
        <authorList>
            <person name="McCartney M.A."/>
            <person name="Auch B."/>
            <person name="Kono T."/>
            <person name="Mallez S."/>
            <person name="Becker A."/>
            <person name="Gohl D.M."/>
            <person name="Silverstein K.A.T."/>
            <person name="Koren S."/>
            <person name="Bechman K.B."/>
            <person name="Herman A."/>
            <person name="Abrahante J.E."/>
            <person name="Garbe J."/>
        </authorList>
    </citation>
    <scope>NUCLEOTIDE SEQUENCE</scope>
    <source>
        <strain evidence="1">Duluth1</strain>
        <tissue evidence="1">Whole animal</tissue>
    </source>
</reference>
<reference evidence="1" key="1">
    <citation type="journal article" date="2019" name="bioRxiv">
        <title>The Genome of the Zebra Mussel, Dreissena polymorpha: A Resource for Invasive Species Research.</title>
        <authorList>
            <person name="McCartney M.A."/>
            <person name="Auch B."/>
            <person name="Kono T."/>
            <person name="Mallez S."/>
            <person name="Zhang Y."/>
            <person name="Obille A."/>
            <person name="Becker A."/>
            <person name="Abrahante J.E."/>
            <person name="Garbe J."/>
            <person name="Badalamenti J.P."/>
            <person name="Herman A."/>
            <person name="Mangelson H."/>
            <person name="Liachko I."/>
            <person name="Sullivan S."/>
            <person name="Sone E.D."/>
            <person name="Koren S."/>
            <person name="Silverstein K.A.T."/>
            <person name="Beckman K.B."/>
            <person name="Gohl D.M."/>
        </authorList>
    </citation>
    <scope>NUCLEOTIDE SEQUENCE</scope>
    <source>
        <strain evidence="1">Duluth1</strain>
        <tissue evidence="1">Whole animal</tissue>
    </source>
</reference>
<dbReference type="AlphaFoldDB" id="A0A9D4J4E2"/>
<accession>A0A9D4J4E2</accession>
<evidence type="ECO:0000313" key="1">
    <source>
        <dbReference type="EMBL" id="KAH3795288.1"/>
    </source>
</evidence>
<dbReference type="EMBL" id="JAIWYP010000007">
    <property type="protein sequence ID" value="KAH3795288.1"/>
    <property type="molecule type" value="Genomic_DNA"/>
</dbReference>
<organism evidence="1 2">
    <name type="scientific">Dreissena polymorpha</name>
    <name type="common">Zebra mussel</name>
    <name type="synonym">Mytilus polymorpha</name>
    <dbReference type="NCBI Taxonomy" id="45954"/>
    <lineage>
        <taxon>Eukaryota</taxon>
        <taxon>Metazoa</taxon>
        <taxon>Spiralia</taxon>
        <taxon>Lophotrochozoa</taxon>
        <taxon>Mollusca</taxon>
        <taxon>Bivalvia</taxon>
        <taxon>Autobranchia</taxon>
        <taxon>Heteroconchia</taxon>
        <taxon>Euheterodonta</taxon>
        <taxon>Imparidentia</taxon>
        <taxon>Neoheterodontei</taxon>
        <taxon>Myida</taxon>
        <taxon>Dreissenoidea</taxon>
        <taxon>Dreissenidae</taxon>
        <taxon>Dreissena</taxon>
    </lineage>
</organism>
<keyword evidence="2" id="KW-1185">Reference proteome</keyword>
<dbReference type="Proteomes" id="UP000828390">
    <property type="component" value="Unassembled WGS sequence"/>
</dbReference>
<evidence type="ECO:0000313" key="2">
    <source>
        <dbReference type="Proteomes" id="UP000828390"/>
    </source>
</evidence>
<proteinExistence type="predicted"/>